<name>A0A1X6X6T5_9MICO</name>
<accession>A0A1X6X6T5</accession>
<evidence type="ECO:0000313" key="1">
    <source>
        <dbReference type="EMBL" id="SLM95034.1"/>
    </source>
</evidence>
<proteinExistence type="predicted"/>
<dbReference type="Proteomes" id="UP000195981">
    <property type="component" value="Unassembled WGS sequence"/>
</dbReference>
<evidence type="ECO:0008006" key="3">
    <source>
        <dbReference type="Google" id="ProtNLM"/>
    </source>
</evidence>
<evidence type="ECO:0000313" key="2">
    <source>
        <dbReference type="Proteomes" id="UP000195981"/>
    </source>
</evidence>
<dbReference type="EMBL" id="FWFG01000107">
    <property type="protein sequence ID" value="SLM95034.1"/>
    <property type="molecule type" value="Genomic_DNA"/>
</dbReference>
<dbReference type="InterPro" id="IPR053977">
    <property type="entry name" value="Rv2466c-like"/>
</dbReference>
<organism evidence="1 2">
    <name type="scientific">Brachybacterium nesterenkovii</name>
    <dbReference type="NCBI Taxonomy" id="47847"/>
    <lineage>
        <taxon>Bacteria</taxon>
        <taxon>Bacillati</taxon>
        <taxon>Actinomycetota</taxon>
        <taxon>Actinomycetes</taxon>
        <taxon>Micrococcales</taxon>
        <taxon>Dermabacteraceae</taxon>
        <taxon>Brachybacterium</taxon>
    </lineage>
</organism>
<dbReference type="OrthoDB" id="4125991at2"/>
<dbReference type="SUPFAM" id="SSF52833">
    <property type="entry name" value="Thioredoxin-like"/>
    <property type="match status" value="1"/>
</dbReference>
<dbReference type="AlphaFoldDB" id="A0A1X6X6T5"/>
<dbReference type="Pfam" id="PF22234">
    <property type="entry name" value="Rv2466c-like"/>
    <property type="match status" value="1"/>
</dbReference>
<sequence>MTTTSPASTASPTGTVTAPSTVTLFFDPICPFAWMTSRWLLDATSRRDTEARFSVMSLAVLNEGRDLAPDYRRSMDEAWGPARVALKIELERTPAELAAFYTAFGEDYHVGASGDRRASTEHALATAGLPAEMIEAYDAEDLDGALREAQQRVIDMVGDEVGTPVISFGEGVAYFGPVVSPAPKGEDADALFDALAAAARVPGFFELKRSRTNGVDLS</sequence>
<protein>
    <recommendedName>
        <fullName evidence="3">DSBA-like thioredoxin domain-containing protein</fullName>
    </recommendedName>
</protein>
<keyword evidence="2" id="KW-1185">Reference proteome</keyword>
<gene>
    <name evidence="1" type="ORF">FM110_12075</name>
</gene>
<dbReference type="CDD" id="cd02972">
    <property type="entry name" value="DsbA_family"/>
    <property type="match status" value="1"/>
</dbReference>
<dbReference type="Gene3D" id="3.40.30.10">
    <property type="entry name" value="Glutaredoxin"/>
    <property type="match status" value="1"/>
</dbReference>
<dbReference type="InterPro" id="IPR036249">
    <property type="entry name" value="Thioredoxin-like_sf"/>
</dbReference>
<dbReference type="RefSeq" id="WP_159458080.1">
    <property type="nucleotide sequence ID" value="NZ_FWFG01000107.1"/>
</dbReference>
<reference evidence="1 2" key="1">
    <citation type="submission" date="2017-02" db="EMBL/GenBank/DDBJ databases">
        <authorList>
            <person name="Peterson S.W."/>
        </authorList>
    </citation>
    <scope>NUCLEOTIDE SEQUENCE [LARGE SCALE GENOMIC DNA]</scope>
    <source>
        <strain evidence="1 2">CIP104813</strain>
    </source>
</reference>